<dbReference type="InterPro" id="IPR033304">
    <property type="entry name" value="DLEC1"/>
</dbReference>
<accession>A0ABN9AVE8</accession>
<feature type="compositionally biased region" description="Polar residues" evidence="1">
    <location>
        <begin position="375"/>
        <end position="405"/>
    </location>
</feature>
<dbReference type="Proteomes" id="UP001162483">
    <property type="component" value="Unassembled WGS sequence"/>
</dbReference>
<feature type="region of interest" description="Disordered" evidence="1">
    <location>
        <begin position="369"/>
        <end position="406"/>
    </location>
</feature>
<keyword evidence="3" id="KW-1185">Reference proteome</keyword>
<evidence type="ECO:0000256" key="1">
    <source>
        <dbReference type="SAM" id="MobiDB-lite"/>
    </source>
</evidence>
<sequence length="419" mass="45733">MPVVADVQGPQVCLLNSCLVFPEIYVGVPAQSTVKIFNQGRLPASFSWEELTSTHPAIYSATVSPSSGLLGPNEEADMCVTLTLHTLDELNDIPLCCRVEDMKDPLVLNVKAKAQGLHVTYSLPVEQESFKGAASSSPQELLLDFGSEVVLQSTVQRTLILTNHTGISAPFSVQAAYFSGCPLPKVSVSKNSTVSVMQRMARFAEQAVKRAEADTRLLILSDGKGAAFIAQPSSGILGPFQQISIDVTAYSNMWGEYSDQLVCTVGDLNPNEIPMKINIKGCPLYFQMAGPRHNRQTEGPALRFGTHVSGGDTISRCLRINNPSPFDIRLDWETYNREEDSSKLVDLVLLYGDPFPLKDIDGNDIVDSSLDIPESGSSSQDWDKIPSTSESSLSVSQRSPSTRNKNYFIEKRQSFSIDA</sequence>
<evidence type="ECO:0000313" key="3">
    <source>
        <dbReference type="Proteomes" id="UP001162483"/>
    </source>
</evidence>
<organism evidence="2 3">
    <name type="scientific">Staurois parvus</name>
    <dbReference type="NCBI Taxonomy" id="386267"/>
    <lineage>
        <taxon>Eukaryota</taxon>
        <taxon>Metazoa</taxon>
        <taxon>Chordata</taxon>
        <taxon>Craniata</taxon>
        <taxon>Vertebrata</taxon>
        <taxon>Euteleostomi</taxon>
        <taxon>Amphibia</taxon>
        <taxon>Batrachia</taxon>
        <taxon>Anura</taxon>
        <taxon>Neobatrachia</taxon>
        <taxon>Ranoidea</taxon>
        <taxon>Ranidae</taxon>
        <taxon>Staurois</taxon>
    </lineage>
</organism>
<comment type="caution">
    <text evidence="2">The sequence shown here is derived from an EMBL/GenBank/DDBJ whole genome shotgun (WGS) entry which is preliminary data.</text>
</comment>
<proteinExistence type="predicted"/>
<feature type="non-terminal residue" evidence="2">
    <location>
        <position position="419"/>
    </location>
</feature>
<evidence type="ECO:0000313" key="2">
    <source>
        <dbReference type="EMBL" id="CAI9540031.1"/>
    </source>
</evidence>
<name>A0ABN9AVE8_9NEOB</name>
<reference evidence="2" key="1">
    <citation type="submission" date="2023-05" db="EMBL/GenBank/DDBJ databases">
        <authorList>
            <person name="Stuckert A."/>
        </authorList>
    </citation>
    <scope>NUCLEOTIDE SEQUENCE</scope>
</reference>
<dbReference type="PANTHER" id="PTHR46348">
    <property type="entry name" value="DELETED IN LUNG AND ESOPHAGEAL CANCER PROTEIN 1"/>
    <property type="match status" value="1"/>
</dbReference>
<gene>
    <name evidence="2" type="ORF">SPARVUS_LOCUS1676279</name>
</gene>
<dbReference type="PANTHER" id="PTHR46348:SF1">
    <property type="entry name" value="DELETED IN LUNG AND ESOPHAGEAL CANCER PROTEIN 1"/>
    <property type="match status" value="1"/>
</dbReference>
<dbReference type="InterPro" id="IPR013783">
    <property type="entry name" value="Ig-like_fold"/>
</dbReference>
<dbReference type="Gene3D" id="2.60.40.10">
    <property type="entry name" value="Immunoglobulins"/>
    <property type="match status" value="2"/>
</dbReference>
<protein>
    <submittedName>
        <fullName evidence="2">Uncharacterized protein</fullName>
    </submittedName>
</protein>
<dbReference type="Pfam" id="PF23316">
    <property type="entry name" value="Ig_DLEC1_6th"/>
    <property type="match status" value="1"/>
</dbReference>
<dbReference type="EMBL" id="CATNWA010001384">
    <property type="protein sequence ID" value="CAI9540031.1"/>
    <property type="molecule type" value="Genomic_DNA"/>
</dbReference>